<accession>A0ABM1F3Y4</accession>
<dbReference type="GeneID" id="106819008"/>
<evidence type="ECO:0000256" key="1">
    <source>
        <dbReference type="SAM" id="Phobius"/>
    </source>
</evidence>
<sequence length="184" mass="20888">MDWECFEVRRVSDRIILLRLVVGSSVLTFLSVYAPQVGLSDVKDQDGTGFREVHGGYGLGVRNVEGERILEFAVVNDLVVGNTCFKKHECHLVTYQSGGISTQIDYILFRCNQRKLIVNVKTIPGEECATQNRLQVCDIKVEIPSLPKRKFVPHIKIWKLKDPVTRQKFRVAFTQRTVDAQPLG</sequence>
<organism evidence="2 3">
    <name type="scientific">Priapulus caudatus</name>
    <name type="common">Priapulid worm</name>
    <dbReference type="NCBI Taxonomy" id="37621"/>
    <lineage>
        <taxon>Eukaryota</taxon>
        <taxon>Metazoa</taxon>
        <taxon>Ecdysozoa</taxon>
        <taxon>Scalidophora</taxon>
        <taxon>Priapulida</taxon>
        <taxon>Priapulimorpha</taxon>
        <taxon>Priapulimorphida</taxon>
        <taxon>Priapulidae</taxon>
        <taxon>Priapulus</taxon>
    </lineage>
</organism>
<dbReference type="PANTHER" id="PTHR23227:SF83">
    <property type="entry name" value="ENDONUCLEASE_EXONUCLEASE_PHOSPHATASE DOMAIN-CONTAINING PROTEIN"/>
    <property type="match status" value="1"/>
</dbReference>
<reference evidence="3" key="1">
    <citation type="submission" date="2025-08" db="UniProtKB">
        <authorList>
            <consortium name="RefSeq"/>
        </authorList>
    </citation>
    <scope>IDENTIFICATION</scope>
</reference>
<keyword evidence="1" id="KW-0812">Transmembrane</keyword>
<dbReference type="RefSeq" id="XP_014679155.1">
    <property type="nucleotide sequence ID" value="XM_014823669.1"/>
</dbReference>
<feature type="transmembrane region" description="Helical" evidence="1">
    <location>
        <begin position="16"/>
        <end position="34"/>
    </location>
</feature>
<dbReference type="PANTHER" id="PTHR23227">
    <property type="entry name" value="BUCENTAUR RELATED"/>
    <property type="match status" value="1"/>
</dbReference>
<evidence type="ECO:0000313" key="3">
    <source>
        <dbReference type="RefSeq" id="XP_014679155.1"/>
    </source>
</evidence>
<keyword evidence="1" id="KW-1133">Transmembrane helix</keyword>
<protein>
    <submittedName>
        <fullName evidence="3">Craniofacial development protein 2-like</fullName>
    </submittedName>
</protein>
<keyword evidence="1" id="KW-0472">Membrane</keyword>
<evidence type="ECO:0000313" key="2">
    <source>
        <dbReference type="Proteomes" id="UP000695022"/>
    </source>
</evidence>
<dbReference type="InterPro" id="IPR027124">
    <property type="entry name" value="Swc5/CFDP1/2"/>
</dbReference>
<gene>
    <name evidence="3" type="primary">LOC106819008</name>
</gene>
<keyword evidence="2" id="KW-1185">Reference proteome</keyword>
<name>A0ABM1F3Y4_PRICU</name>
<dbReference type="Proteomes" id="UP000695022">
    <property type="component" value="Unplaced"/>
</dbReference>
<proteinExistence type="predicted"/>